<dbReference type="InterPro" id="IPR036890">
    <property type="entry name" value="HATPase_C_sf"/>
</dbReference>
<dbReference type="CDD" id="cd12914">
    <property type="entry name" value="PDC1_DGC_like"/>
    <property type="match status" value="1"/>
</dbReference>
<dbReference type="AlphaFoldDB" id="A0A418VS45"/>
<dbReference type="CDD" id="cd00082">
    <property type="entry name" value="HisKA"/>
    <property type="match status" value="1"/>
</dbReference>
<name>A0A418VS45_9PROT</name>
<dbReference type="SUPFAM" id="SSF55874">
    <property type="entry name" value="ATPase domain of HSP90 chaperone/DNA topoisomerase II/histidine kinase"/>
    <property type="match status" value="1"/>
</dbReference>
<accession>A0A418VS45</accession>
<dbReference type="FunFam" id="3.30.565.10:FF:000006">
    <property type="entry name" value="Sensor histidine kinase WalK"/>
    <property type="match status" value="1"/>
</dbReference>
<dbReference type="Pfam" id="PF00512">
    <property type="entry name" value="HisKA"/>
    <property type="match status" value="1"/>
</dbReference>
<dbReference type="InterPro" id="IPR036097">
    <property type="entry name" value="HisK_dim/P_sf"/>
</dbReference>
<feature type="modified residue" description="4-aspartylphosphate" evidence="6">
    <location>
        <position position="788"/>
    </location>
</feature>
<dbReference type="CDD" id="cd16922">
    <property type="entry name" value="HATPase_EvgS-ArcB-TorS-like"/>
    <property type="match status" value="1"/>
</dbReference>
<protein>
    <recommendedName>
        <fullName evidence="2">histidine kinase</fullName>
        <ecNumber evidence="2">2.7.13.3</ecNumber>
    </recommendedName>
</protein>
<dbReference type="Proteomes" id="UP000283458">
    <property type="component" value="Unassembled WGS sequence"/>
</dbReference>
<dbReference type="InterPro" id="IPR054327">
    <property type="entry name" value="His-kinase-like_sensor"/>
</dbReference>
<dbReference type="SUPFAM" id="SSF52172">
    <property type="entry name" value="CheY-like"/>
    <property type="match status" value="2"/>
</dbReference>
<dbReference type="CDD" id="cd12915">
    <property type="entry name" value="PDC2_DGC_like"/>
    <property type="match status" value="1"/>
</dbReference>
<dbReference type="SMART" id="SM00387">
    <property type="entry name" value="HATPase_c"/>
    <property type="match status" value="1"/>
</dbReference>
<evidence type="ECO:0000256" key="6">
    <source>
        <dbReference type="PROSITE-ProRule" id="PRU00169"/>
    </source>
</evidence>
<dbReference type="Gene3D" id="3.40.50.2300">
    <property type="match status" value="2"/>
</dbReference>
<dbReference type="PANTHER" id="PTHR45339:SF5">
    <property type="entry name" value="HISTIDINE KINASE"/>
    <property type="match status" value="1"/>
</dbReference>
<dbReference type="SUPFAM" id="SSF47384">
    <property type="entry name" value="Homodimeric domain of signal transducing histidine kinase"/>
    <property type="match status" value="1"/>
</dbReference>
<dbReference type="InterPro" id="IPR003594">
    <property type="entry name" value="HATPase_dom"/>
</dbReference>
<evidence type="ECO:0000256" key="4">
    <source>
        <dbReference type="ARBA" id="ARBA00022679"/>
    </source>
</evidence>
<keyword evidence="5" id="KW-0418">Kinase</keyword>
<evidence type="ECO:0000256" key="5">
    <source>
        <dbReference type="ARBA" id="ARBA00022777"/>
    </source>
</evidence>
<proteinExistence type="predicted"/>
<dbReference type="InterPro" id="IPR004358">
    <property type="entry name" value="Sig_transdc_His_kin-like_C"/>
</dbReference>
<feature type="signal peptide" evidence="8">
    <location>
        <begin position="1"/>
        <end position="22"/>
    </location>
</feature>
<dbReference type="PRINTS" id="PR00344">
    <property type="entry name" value="BCTRLSENSOR"/>
</dbReference>
<dbReference type="InterPro" id="IPR003661">
    <property type="entry name" value="HisK_dim/P_dom"/>
</dbReference>
<dbReference type="CDD" id="cd17546">
    <property type="entry name" value="REC_hyHK_CKI1_RcsC-like"/>
    <property type="match status" value="1"/>
</dbReference>
<dbReference type="SMART" id="SM00448">
    <property type="entry name" value="REC"/>
    <property type="match status" value="2"/>
</dbReference>
<dbReference type="PROSITE" id="PS50109">
    <property type="entry name" value="HIS_KIN"/>
    <property type="match status" value="1"/>
</dbReference>
<comment type="catalytic activity">
    <reaction evidence="1">
        <text>ATP + protein L-histidine = ADP + protein N-phospho-L-histidine.</text>
        <dbReference type="EC" id="2.7.13.3"/>
    </reaction>
</comment>
<evidence type="ECO:0000256" key="8">
    <source>
        <dbReference type="SAM" id="SignalP"/>
    </source>
</evidence>
<evidence type="ECO:0000313" key="12">
    <source>
        <dbReference type="Proteomes" id="UP000283458"/>
    </source>
</evidence>
<reference evidence="11 12" key="1">
    <citation type="submission" date="2018-09" db="EMBL/GenBank/DDBJ databases">
        <authorList>
            <person name="Zhu H."/>
        </authorList>
    </citation>
    <scope>NUCLEOTIDE SEQUENCE [LARGE SCALE GENOMIC DNA]</scope>
    <source>
        <strain evidence="11 12">K2W22B-5</strain>
    </source>
</reference>
<dbReference type="PROSITE" id="PS50110">
    <property type="entry name" value="RESPONSE_REGULATORY"/>
    <property type="match status" value="2"/>
</dbReference>
<evidence type="ECO:0000313" key="11">
    <source>
        <dbReference type="EMBL" id="RJF79300.1"/>
    </source>
</evidence>
<feature type="chain" id="PRO_5019391276" description="histidine kinase" evidence="8">
    <location>
        <begin position="23"/>
        <end position="864"/>
    </location>
</feature>
<sequence>MGRVGRSVVMVAIVLSAMAGNAAHVVYRDYEDTLQRRYALVRDMAKVVDEHVHRVIRTASVSLDHVAAMVGESGSLDAVRSIDNWKRLREYAAHLEGGESLWVVSADGKTILESASYPGRQAPIRDYTQALQNGVTLFVGPATADRGEGGHFVFTLARPLRDDAGKALGVVLAVMNVAHLTDFYDLLGFDYNPLIGVYRNTGDVVSRRPNMQDAVGKSIATGPLFQEKLKDAPEGLFLSASPLDRMTRIAAYRTVRDYGLIVLTGIDRDRGLADWRQRSLHTLLETGIGMLAVLLTMAWGLRYLDRERRTHLQLTEARASAARASAERDEISRLAKALREAKEAADTARQTAEAANRSKGQFLAGLSHELRTPLNAIIGFSDLIARESEGPVGSPQYRRFAINVRDSGQHLLELINEILDHAKSEVGALRLEESIVDLEASASFATRLLTPRAERAGVVLAVQVAPEVRFLRADERRLRQIILNLVSNAVKYTPSGGSVTVSAALEDGALAIRVTDTGMGIATEDLGRVMEPFARVETSVNQRIEGTGLGLPLTKRLVELHGGSLSLTSGVGKGTTALVQLPGLRVLLPGQSAPTLNEGRQRGLTIALIEDDPTVRRGVSALLREWGHRVIEAANANEALVILQGPDALDLLFSDIVMPPGMTGVELAHHARRLRPDLPILLASGSPPHAVAADEARISGAAIIAKPYDIGELKNQIIHLCGWRPAGSTTSPTVSRAPRLLVAEDLEINRELLSAIFRDSGYHLDLVADGAAAVQAMTDADYDLVLMDVSMPGMDGLEATRLIRAMPPPRGQVPILALTAGNLPSEIALCEEAGMNGAIGKPYDRSLLLQEVARVIAKASAETV</sequence>
<keyword evidence="4" id="KW-0808">Transferase</keyword>
<dbReference type="PANTHER" id="PTHR45339">
    <property type="entry name" value="HYBRID SIGNAL TRANSDUCTION HISTIDINE KINASE J"/>
    <property type="match status" value="1"/>
</dbReference>
<evidence type="ECO:0000259" key="10">
    <source>
        <dbReference type="PROSITE" id="PS50110"/>
    </source>
</evidence>
<gene>
    <name evidence="11" type="ORF">D3877_21105</name>
</gene>
<keyword evidence="12" id="KW-1185">Reference proteome</keyword>
<feature type="domain" description="Response regulatory" evidence="10">
    <location>
        <begin position="739"/>
        <end position="856"/>
    </location>
</feature>
<keyword evidence="3 6" id="KW-0597">Phosphoprotein</keyword>
<dbReference type="Pfam" id="PF22588">
    <property type="entry name" value="dCache_1_like"/>
    <property type="match status" value="1"/>
</dbReference>
<evidence type="ECO:0000256" key="3">
    <source>
        <dbReference type="ARBA" id="ARBA00022553"/>
    </source>
</evidence>
<feature type="domain" description="Histidine kinase" evidence="9">
    <location>
        <begin position="365"/>
        <end position="585"/>
    </location>
</feature>
<dbReference type="EMBL" id="QYUL01000003">
    <property type="protein sequence ID" value="RJF79300.1"/>
    <property type="molecule type" value="Genomic_DNA"/>
</dbReference>
<feature type="modified residue" description="4-aspartylphosphate" evidence="6">
    <location>
        <position position="655"/>
    </location>
</feature>
<evidence type="ECO:0000256" key="1">
    <source>
        <dbReference type="ARBA" id="ARBA00000085"/>
    </source>
</evidence>
<dbReference type="EC" id="2.7.13.3" evidence="2"/>
<dbReference type="GO" id="GO:0000155">
    <property type="term" value="F:phosphorelay sensor kinase activity"/>
    <property type="evidence" value="ECO:0007669"/>
    <property type="project" value="InterPro"/>
</dbReference>
<dbReference type="Gene3D" id="3.30.565.10">
    <property type="entry name" value="Histidine kinase-like ATPase, C-terminal domain"/>
    <property type="match status" value="1"/>
</dbReference>
<feature type="domain" description="Response regulatory" evidence="10">
    <location>
        <begin position="605"/>
        <end position="721"/>
    </location>
</feature>
<organism evidence="11 12">
    <name type="scientific">Azospirillum cavernae</name>
    <dbReference type="NCBI Taxonomy" id="2320860"/>
    <lineage>
        <taxon>Bacteria</taxon>
        <taxon>Pseudomonadati</taxon>
        <taxon>Pseudomonadota</taxon>
        <taxon>Alphaproteobacteria</taxon>
        <taxon>Rhodospirillales</taxon>
        <taxon>Azospirillaceae</taxon>
        <taxon>Azospirillum</taxon>
    </lineage>
</organism>
<dbReference type="Gene3D" id="3.30.450.20">
    <property type="entry name" value="PAS domain"/>
    <property type="match status" value="2"/>
</dbReference>
<dbReference type="InterPro" id="IPR001789">
    <property type="entry name" value="Sig_transdc_resp-reg_receiver"/>
</dbReference>
<dbReference type="InterPro" id="IPR005467">
    <property type="entry name" value="His_kinase_dom"/>
</dbReference>
<comment type="caution">
    <text evidence="11">The sequence shown here is derived from an EMBL/GenBank/DDBJ whole genome shotgun (WGS) entry which is preliminary data.</text>
</comment>
<dbReference type="Pfam" id="PF00072">
    <property type="entry name" value="Response_reg"/>
    <property type="match status" value="2"/>
</dbReference>
<keyword evidence="7" id="KW-0175">Coiled coil</keyword>
<dbReference type="Pfam" id="PF02518">
    <property type="entry name" value="HATPase_c"/>
    <property type="match status" value="1"/>
</dbReference>
<keyword evidence="8" id="KW-0732">Signal</keyword>
<evidence type="ECO:0000259" key="9">
    <source>
        <dbReference type="PROSITE" id="PS50109"/>
    </source>
</evidence>
<evidence type="ECO:0000256" key="7">
    <source>
        <dbReference type="SAM" id="Coils"/>
    </source>
</evidence>
<dbReference type="Gene3D" id="1.10.287.130">
    <property type="match status" value="1"/>
</dbReference>
<dbReference type="OrthoDB" id="7292380at2"/>
<evidence type="ECO:0000256" key="2">
    <source>
        <dbReference type="ARBA" id="ARBA00012438"/>
    </source>
</evidence>
<feature type="coiled-coil region" evidence="7">
    <location>
        <begin position="321"/>
        <end position="358"/>
    </location>
</feature>
<dbReference type="SMART" id="SM00388">
    <property type="entry name" value="HisKA"/>
    <property type="match status" value="1"/>
</dbReference>
<dbReference type="InterPro" id="IPR011006">
    <property type="entry name" value="CheY-like_superfamily"/>
</dbReference>